<evidence type="ECO:0000313" key="2">
    <source>
        <dbReference type="EMBL" id="KIN03576.1"/>
    </source>
</evidence>
<keyword evidence="3" id="KW-1185">Reference proteome</keyword>
<gene>
    <name evidence="2" type="ORF">OIDMADRAFT_51536</name>
</gene>
<evidence type="ECO:0000259" key="1">
    <source>
        <dbReference type="Pfam" id="PF12697"/>
    </source>
</evidence>
<accession>A0A0C3H5X2</accession>
<reference evidence="3" key="2">
    <citation type="submission" date="2015-01" db="EMBL/GenBank/DDBJ databases">
        <title>Evolutionary Origins and Diversification of the Mycorrhizal Mutualists.</title>
        <authorList>
            <consortium name="DOE Joint Genome Institute"/>
            <consortium name="Mycorrhizal Genomics Consortium"/>
            <person name="Kohler A."/>
            <person name="Kuo A."/>
            <person name="Nagy L.G."/>
            <person name="Floudas D."/>
            <person name="Copeland A."/>
            <person name="Barry K.W."/>
            <person name="Cichocki N."/>
            <person name="Veneault-Fourrey C."/>
            <person name="LaButti K."/>
            <person name="Lindquist E.A."/>
            <person name="Lipzen A."/>
            <person name="Lundell T."/>
            <person name="Morin E."/>
            <person name="Murat C."/>
            <person name="Riley R."/>
            <person name="Ohm R."/>
            <person name="Sun H."/>
            <person name="Tunlid A."/>
            <person name="Henrissat B."/>
            <person name="Grigoriev I.V."/>
            <person name="Hibbett D.S."/>
            <person name="Martin F."/>
        </authorList>
    </citation>
    <scope>NUCLEOTIDE SEQUENCE [LARGE SCALE GENOMIC DNA]</scope>
    <source>
        <strain evidence="3">Zn</strain>
    </source>
</reference>
<name>A0A0C3H5X2_OIDMZ</name>
<feature type="domain" description="AB hydrolase-1" evidence="1">
    <location>
        <begin position="35"/>
        <end position="170"/>
    </location>
</feature>
<dbReference type="Pfam" id="PF12697">
    <property type="entry name" value="Abhydrolase_6"/>
    <property type="match status" value="1"/>
</dbReference>
<protein>
    <recommendedName>
        <fullName evidence="1">AB hydrolase-1 domain-containing protein</fullName>
    </recommendedName>
</protein>
<dbReference type="Gene3D" id="3.40.50.1820">
    <property type="entry name" value="alpha/beta hydrolase"/>
    <property type="match status" value="1"/>
</dbReference>
<dbReference type="OrthoDB" id="5371334at2759"/>
<dbReference type="Proteomes" id="UP000054321">
    <property type="component" value="Unassembled WGS sequence"/>
</dbReference>
<proteinExistence type="predicted"/>
<evidence type="ECO:0000313" key="3">
    <source>
        <dbReference type="Proteomes" id="UP000054321"/>
    </source>
</evidence>
<dbReference type="HOGENOM" id="CLU_058851_1_0_1"/>
<organism evidence="2 3">
    <name type="scientific">Oidiodendron maius (strain Zn)</name>
    <dbReference type="NCBI Taxonomy" id="913774"/>
    <lineage>
        <taxon>Eukaryota</taxon>
        <taxon>Fungi</taxon>
        <taxon>Dikarya</taxon>
        <taxon>Ascomycota</taxon>
        <taxon>Pezizomycotina</taxon>
        <taxon>Leotiomycetes</taxon>
        <taxon>Leotiomycetes incertae sedis</taxon>
        <taxon>Myxotrichaceae</taxon>
        <taxon>Oidiodendron</taxon>
    </lineage>
</organism>
<dbReference type="AlphaFoldDB" id="A0A0C3H5X2"/>
<dbReference type="InterPro" id="IPR029058">
    <property type="entry name" value="AB_hydrolase_fold"/>
</dbReference>
<sequence length="315" mass="34245">MLPFSLKLPDSGTVEGRASIPKTESNKPRKFVPLIVCLHGGSYDAKYFDANEEHSIATVANFLNIPVISINRPGYGGSTRPPKPSAALGQAVPAGQSQGKYLNSVVLPALWKKFGSEATGMVLLSHSIGSMVATVTAGSYQGTEGYPLVGLITSGIGVEAVEGPRQGMMDLMEIYPDSIILDCAMKDAVMLNFPAQRLVDPEMCLNTVQLNNPLPSDEVHDINVTWVTYMHEYMEQIKVPVMYGIGESDALWKSRKDLVDRYRSCFTSSPRVDGCVVPMAPHCIEISHQSRSWLTRCCGFAIECTVRSGLLADAK</sequence>
<dbReference type="EMBL" id="KN832873">
    <property type="protein sequence ID" value="KIN03576.1"/>
    <property type="molecule type" value="Genomic_DNA"/>
</dbReference>
<dbReference type="SUPFAM" id="SSF53474">
    <property type="entry name" value="alpha/beta-Hydrolases"/>
    <property type="match status" value="1"/>
</dbReference>
<dbReference type="STRING" id="913774.A0A0C3H5X2"/>
<dbReference type="InParanoid" id="A0A0C3H5X2"/>
<reference evidence="2 3" key="1">
    <citation type="submission" date="2014-04" db="EMBL/GenBank/DDBJ databases">
        <authorList>
            <consortium name="DOE Joint Genome Institute"/>
            <person name="Kuo A."/>
            <person name="Martino E."/>
            <person name="Perotto S."/>
            <person name="Kohler A."/>
            <person name="Nagy L.G."/>
            <person name="Floudas D."/>
            <person name="Copeland A."/>
            <person name="Barry K.W."/>
            <person name="Cichocki N."/>
            <person name="Veneault-Fourrey C."/>
            <person name="LaButti K."/>
            <person name="Lindquist E.A."/>
            <person name="Lipzen A."/>
            <person name="Lundell T."/>
            <person name="Morin E."/>
            <person name="Murat C."/>
            <person name="Sun H."/>
            <person name="Tunlid A."/>
            <person name="Henrissat B."/>
            <person name="Grigoriev I.V."/>
            <person name="Hibbett D.S."/>
            <person name="Martin F."/>
            <person name="Nordberg H.P."/>
            <person name="Cantor M.N."/>
            <person name="Hua S.X."/>
        </authorList>
    </citation>
    <scope>NUCLEOTIDE SEQUENCE [LARGE SCALE GENOMIC DNA]</scope>
    <source>
        <strain evidence="2 3">Zn</strain>
    </source>
</reference>
<dbReference type="InterPro" id="IPR000073">
    <property type="entry name" value="AB_hydrolase_1"/>
</dbReference>